<dbReference type="InterPro" id="IPR004845">
    <property type="entry name" value="T2SS_GspD_CS"/>
</dbReference>
<dbReference type="GO" id="GO:0009279">
    <property type="term" value="C:cell outer membrane"/>
    <property type="evidence" value="ECO:0007669"/>
    <property type="project" value="UniProtKB-SubCell"/>
</dbReference>
<keyword evidence="4" id="KW-0732">Signal</keyword>
<evidence type="ECO:0000259" key="10">
    <source>
        <dbReference type="SMART" id="SM00965"/>
    </source>
</evidence>
<keyword evidence="7" id="KW-0998">Cell outer membrane</keyword>
<dbReference type="InterPro" id="IPR005644">
    <property type="entry name" value="NolW-like"/>
</dbReference>
<accession>A0A7V7NW66</accession>
<dbReference type="Pfam" id="PF11741">
    <property type="entry name" value="AMIN"/>
    <property type="match status" value="1"/>
</dbReference>
<dbReference type="NCBIfam" id="TIGR02515">
    <property type="entry name" value="IV_pilus_PilQ"/>
    <property type="match status" value="1"/>
</dbReference>
<comment type="subcellular location">
    <subcellularLocation>
        <location evidence="1 8">Cell outer membrane</location>
    </subcellularLocation>
</comment>
<keyword evidence="9" id="KW-0812">Transmembrane</keyword>
<evidence type="ECO:0000256" key="1">
    <source>
        <dbReference type="ARBA" id="ARBA00004442"/>
    </source>
</evidence>
<dbReference type="PROSITE" id="PS00875">
    <property type="entry name" value="T2SP_D"/>
    <property type="match status" value="1"/>
</dbReference>
<dbReference type="InterPro" id="IPR011662">
    <property type="entry name" value="Secretin/TonB_short_N"/>
</dbReference>
<protein>
    <submittedName>
        <fullName evidence="11">Type IV pilus secretin PilQ family protein</fullName>
    </submittedName>
</protein>
<dbReference type="Proteomes" id="UP000423756">
    <property type="component" value="Unassembled WGS sequence"/>
</dbReference>
<dbReference type="InterPro" id="IPR001775">
    <property type="entry name" value="GspD/PilQ"/>
</dbReference>
<dbReference type="PRINTS" id="PR00811">
    <property type="entry name" value="BCTERIALGSPD"/>
</dbReference>
<evidence type="ECO:0000256" key="4">
    <source>
        <dbReference type="ARBA" id="ARBA00022729"/>
    </source>
</evidence>
<evidence type="ECO:0000313" key="12">
    <source>
        <dbReference type="Proteomes" id="UP000423756"/>
    </source>
</evidence>
<keyword evidence="6 9" id="KW-0472">Membrane</keyword>
<dbReference type="PANTHER" id="PTHR30604">
    <property type="entry name" value="PROTEIN TRANSPORT PROTEIN HOFQ"/>
    <property type="match status" value="1"/>
</dbReference>
<proteinExistence type="inferred from homology"/>
<reference evidence="11 12" key="1">
    <citation type="submission" date="2019-09" db="EMBL/GenBank/DDBJ databases">
        <title>Draft genome sequences of 48 bacterial type strains from the CCUG.</title>
        <authorList>
            <person name="Tunovic T."/>
            <person name="Pineiro-Iglesias B."/>
            <person name="Unosson C."/>
            <person name="Inganas E."/>
            <person name="Ohlen M."/>
            <person name="Cardew S."/>
            <person name="Jensie-Markopoulos S."/>
            <person name="Salva-Serra F."/>
            <person name="Jaen-Luchoro D."/>
            <person name="Karlsson R."/>
            <person name="Svensson-Stadler L."/>
            <person name="Chun J."/>
            <person name="Moore E."/>
        </authorList>
    </citation>
    <scope>NUCLEOTIDE SEQUENCE [LARGE SCALE GENOMIC DNA]</scope>
    <source>
        <strain evidence="11 12">CCUG 48643</strain>
    </source>
</reference>
<dbReference type="Pfam" id="PF00263">
    <property type="entry name" value="Secretin"/>
    <property type="match status" value="1"/>
</dbReference>
<name>A0A7V7NW66_9VIBR</name>
<evidence type="ECO:0000256" key="5">
    <source>
        <dbReference type="ARBA" id="ARBA00022927"/>
    </source>
</evidence>
<dbReference type="AlphaFoldDB" id="A0A7V7NW66"/>
<keyword evidence="9" id="KW-1133">Transmembrane helix</keyword>
<evidence type="ECO:0000313" key="11">
    <source>
        <dbReference type="EMBL" id="KAB0481722.1"/>
    </source>
</evidence>
<feature type="domain" description="Secretin/TonB short N-terminal" evidence="10">
    <location>
        <begin position="179"/>
        <end position="227"/>
    </location>
</feature>
<dbReference type="EMBL" id="VZPX01000007">
    <property type="protein sequence ID" value="KAB0481722.1"/>
    <property type="molecule type" value="Genomic_DNA"/>
</dbReference>
<gene>
    <name evidence="11" type="ORF">F7Q91_05395</name>
</gene>
<dbReference type="InterPro" id="IPR004846">
    <property type="entry name" value="T2SS/T3SS_dom"/>
</dbReference>
<feature type="transmembrane region" description="Helical" evidence="9">
    <location>
        <begin position="12"/>
        <end position="30"/>
    </location>
</feature>
<dbReference type="Gene3D" id="2.60.40.3470">
    <property type="match status" value="1"/>
</dbReference>
<dbReference type="InterPro" id="IPR051808">
    <property type="entry name" value="Type_IV_pilus_biogenesis"/>
</dbReference>
<dbReference type="RefSeq" id="WP_137406900.1">
    <property type="nucleotide sequence ID" value="NZ_AP025465.1"/>
</dbReference>
<dbReference type="Pfam" id="PF03958">
    <property type="entry name" value="Secretin_N"/>
    <property type="match status" value="1"/>
</dbReference>
<dbReference type="GO" id="GO:0009306">
    <property type="term" value="P:protein secretion"/>
    <property type="evidence" value="ECO:0007669"/>
    <property type="project" value="InterPro"/>
</dbReference>
<evidence type="ECO:0000256" key="8">
    <source>
        <dbReference type="RuleBase" id="RU004004"/>
    </source>
</evidence>
<organism evidence="11 12">
    <name type="scientific">Vibrio chagasii</name>
    <dbReference type="NCBI Taxonomy" id="170679"/>
    <lineage>
        <taxon>Bacteria</taxon>
        <taxon>Pseudomonadati</taxon>
        <taxon>Pseudomonadota</taxon>
        <taxon>Gammaproteobacteria</taxon>
        <taxon>Vibrionales</taxon>
        <taxon>Vibrionaceae</taxon>
        <taxon>Vibrio</taxon>
    </lineage>
</organism>
<evidence type="ECO:0000256" key="3">
    <source>
        <dbReference type="ARBA" id="ARBA00022448"/>
    </source>
</evidence>
<dbReference type="Gene3D" id="3.30.1370.120">
    <property type="match status" value="1"/>
</dbReference>
<dbReference type="Pfam" id="PF07660">
    <property type="entry name" value="STN"/>
    <property type="match status" value="1"/>
</dbReference>
<sequence>MNKGISGLVSKALQGFAVSVMLVFSVFGYAESSSNKLENIDFRVNKDKDAVIIIELATSSAVVDVQRAQEGLSIELINTEVDDDKLYLLDVKDFATLVEGIEVYKETPSTRLLATINSDYQYEYDLKGRFIEVVISKPTIEEVTTEKSVLEKEGKLISINFQDIPVRNVLQLIADYNEFNLVVSDSVAGNLTLRLDGVPWQQVLDIILQVKGLDKRVDGNVILVAPKAELDLREQQALEKSRLEEELGELKSEIIKINFAKATDIADMIGGEGAVSMLSDRGSITIDERTNSLLIRELEENIAVIRGIIESLDIPVKQVQIEARIVTVTEGNLDELGVRWGVSSTNGSFTVGGSIEGNHPSAITPYDDSSSSVIDDYLNVNLAATSPNASSIAFQVAKLGSDTLLDLELSALQQESKAEIISSPRLITTNKKPAYIEQGTEIPYLESSSSGATSVAFKKAVLSLKVTPQITPDNRLVLDLSVTQDRPGQVVKTGTGEAVAIDTQRIGTQVLVNNGETVVLGGIFQHSVRSTVDKVPLLGDLPLLGALFRRSYENVGKSELLIFVTPKVVIQ</sequence>
<dbReference type="InterPro" id="IPR021731">
    <property type="entry name" value="AMIN_dom"/>
</dbReference>
<dbReference type="PANTHER" id="PTHR30604:SF1">
    <property type="entry name" value="DNA UTILIZATION PROTEIN HOFQ"/>
    <property type="match status" value="1"/>
</dbReference>
<dbReference type="FunFam" id="3.30.1370.130:FF:000001">
    <property type="entry name" value="Type IV pilus secretin PilQ"/>
    <property type="match status" value="1"/>
</dbReference>
<dbReference type="SMART" id="SM00965">
    <property type="entry name" value="STN"/>
    <property type="match status" value="1"/>
</dbReference>
<evidence type="ECO:0000256" key="6">
    <source>
        <dbReference type="ARBA" id="ARBA00023136"/>
    </source>
</evidence>
<keyword evidence="5" id="KW-0653">Protein transport</keyword>
<evidence type="ECO:0000256" key="7">
    <source>
        <dbReference type="ARBA" id="ARBA00023237"/>
    </source>
</evidence>
<keyword evidence="3 8" id="KW-0813">Transport</keyword>
<comment type="similarity">
    <text evidence="2">Belongs to the bacterial secretin family. PilQ subfamily.</text>
</comment>
<dbReference type="Gene3D" id="3.30.1370.130">
    <property type="match status" value="1"/>
</dbReference>
<dbReference type="InterPro" id="IPR013355">
    <property type="entry name" value="Pilus_4_PilQ"/>
</dbReference>
<dbReference type="GeneID" id="77342731"/>
<comment type="caution">
    <text evidence="11">The sequence shown here is derived from an EMBL/GenBank/DDBJ whole genome shotgun (WGS) entry which is preliminary data.</text>
</comment>
<dbReference type="InterPro" id="IPR038591">
    <property type="entry name" value="NolW-like_sf"/>
</dbReference>
<evidence type="ECO:0000256" key="9">
    <source>
        <dbReference type="SAM" id="Phobius"/>
    </source>
</evidence>
<evidence type="ECO:0000256" key="2">
    <source>
        <dbReference type="ARBA" id="ARBA00006304"/>
    </source>
</evidence>